<evidence type="ECO:0000256" key="1">
    <source>
        <dbReference type="ARBA" id="ARBA00004141"/>
    </source>
</evidence>
<dbReference type="Proteomes" id="UP000054937">
    <property type="component" value="Unassembled WGS sequence"/>
</dbReference>
<feature type="region of interest" description="Disordered" evidence="7">
    <location>
        <begin position="162"/>
        <end position="191"/>
    </location>
</feature>
<sequence>MQQFNNHNLHGASNYEYEDRKVKKNGFYTPLNDATRFCTVCSSYVQEKTKHCGSCNRCVHKFDHHCNENIALIFNCINVVVDPFAIAFIVDLAFYHLWLRLKKITTYEHILQKRAIKEQRELEKERIKFQKERQKIQNQIQNSPFFKNNAQADQPAQNEYENSDINTQNDMNNSQQSDNQEKSKVQEQSIQNAGQITQISDILNTQKSNNVIEFSEPSELNRTSTQNIQLQTNQKKNVQKNIQQKVLNKYENKDDILQIISNENEQN</sequence>
<dbReference type="InParanoid" id="A0A0V0QLK1"/>
<proteinExistence type="inferred from homology"/>
<keyword evidence="5" id="KW-0012">Acyltransferase</keyword>
<dbReference type="OrthoDB" id="331948at2759"/>
<comment type="caution">
    <text evidence="9">The sequence shown here is derived from an EMBL/GenBank/DDBJ whole genome shotgun (WGS) entry which is preliminary data.</text>
</comment>
<dbReference type="GO" id="GO:0019706">
    <property type="term" value="F:protein-cysteine S-palmitoyltransferase activity"/>
    <property type="evidence" value="ECO:0007669"/>
    <property type="project" value="UniProtKB-EC"/>
</dbReference>
<evidence type="ECO:0000256" key="5">
    <source>
        <dbReference type="RuleBase" id="RU079119"/>
    </source>
</evidence>
<dbReference type="EMBL" id="LDAU01000145">
    <property type="protein sequence ID" value="KRX03050.1"/>
    <property type="molecule type" value="Genomic_DNA"/>
</dbReference>
<reference evidence="9 10" key="1">
    <citation type="journal article" date="2015" name="Sci. Rep.">
        <title>Genome of the facultative scuticociliatosis pathogen Pseudocohnilembus persalinus provides insight into its virulence through horizontal gene transfer.</title>
        <authorList>
            <person name="Xiong J."/>
            <person name="Wang G."/>
            <person name="Cheng J."/>
            <person name="Tian M."/>
            <person name="Pan X."/>
            <person name="Warren A."/>
            <person name="Jiang C."/>
            <person name="Yuan D."/>
            <person name="Miao W."/>
        </authorList>
    </citation>
    <scope>NUCLEOTIDE SEQUENCE [LARGE SCALE GENOMIC DNA]</scope>
    <source>
        <strain evidence="9">36N120E</strain>
    </source>
</reference>
<feature type="domain" description="Palmitoyltransferase DHHC" evidence="8">
    <location>
        <begin position="33"/>
        <end position="67"/>
    </location>
</feature>
<organism evidence="9 10">
    <name type="scientific">Pseudocohnilembus persalinus</name>
    <name type="common">Ciliate</name>
    <dbReference type="NCBI Taxonomy" id="266149"/>
    <lineage>
        <taxon>Eukaryota</taxon>
        <taxon>Sar</taxon>
        <taxon>Alveolata</taxon>
        <taxon>Ciliophora</taxon>
        <taxon>Intramacronucleata</taxon>
        <taxon>Oligohymenophorea</taxon>
        <taxon>Scuticociliatia</taxon>
        <taxon>Philasterida</taxon>
        <taxon>Pseudocohnilembidae</taxon>
        <taxon>Pseudocohnilembus</taxon>
    </lineage>
</organism>
<feature type="coiled-coil region" evidence="6">
    <location>
        <begin position="112"/>
        <end position="142"/>
    </location>
</feature>
<evidence type="ECO:0000256" key="7">
    <source>
        <dbReference type="SAM" id="MobiDB-lite"/>
    </source>
</evidence>
<evidence type="ECO:0000256" key="4">
    <source>
        <dbReference type="ARBA" id="ARBA00023136"/>
    </source>
</evidence>
<evidence type="ECO:0000256" key="3">
    <source>
        <dbReference type="ARBA" id="ARBA00022989"/>
    </source>
</evidence>
<evidence type="ECO:0000256" key="6">
    <source>
        <dbReference type="SAM" id="Coils"/>
    </source>
</evidence>
<evidence type="ECO:0000259" key="8">
    <source>
        <dbReference type="Pfam" id="PF01529"/>
    </source>
</evidence>
<keyword evidence="5" id="KW-0808">Transferase</keyword>
<keyword evidence="10" id="KW-1185">Reference proteome</keyword>
<keyword evidence="2" id="KW-0812">Transmembrane</keyword>
<dbReference type="InterPro" id="IPR001594">
    <property type="entry name" value="Palmitoyltrfase_DHHC"/>
</dbReference>
<keyword evidence="3" id="KW-1133">Transmembrane helix</keyword>
<comment type="similarity">
    <text evidence="5">Belongs to the DHHC palmitoyltransferase family.</text>
</comment>
<gene>
    <name evidence="9" type="ORF">PPERSA_08125</name>
</gene>
<dbReference type="OMA" id="HCNENIA"/>
<evidence type="ECO:0000313" key="10">
    <source>
        <dbReference type="Proteomes" id="UP000054937"/>
    </source>
</evidence>
<accession>A0A0V0QLK1</accession>
<dbReference type="Pfam" id="PF01529">
    <property type="entry name" value="DHHC"/>
    <property type="match status" value="1"/>
</dbReference>
<dbReference type="AlphaFoldDB" id="A0A0V0QLK1"/>
<dbReference type="GO" id="GO:0016020">
    <property type="term" value="C:membrane"/>
    <property type="evidence" value="ECO:0007669"/>
    <property type="project" value="UniProtKB-SubCell"/>
</dbReference>
<dbReference type="PROSITE" id="PS50216">
    <property type="entry name" value="DHHC"/>
    <property type="match status" value="1"/>
</dbReference>
<comment type="domain">
    <text evidence="5">The DHHC domain is required for palmitoyltransferase activity.</text>
</comment>
<evidence type="ECO:0000256" key="2">
    <source>
        <dbReference type="ARBA" id="ARBA00022692"/>
    </source>
</evidence>
<name>A0A0V0QLK1_PSEPJ</name>
<evidence type="ECO:0000313" key="9">
    <source>
        <dbReference type="EMBL" id="KRX03050.1"/>
    </source>
</evidence>
<comment type="subcellular location">
    <subcellularLocation>
        <location evidence="1">Membrane</location>
        <topology evidence="1">Multi-pass membrane protein</topology>
    </subcellularLocation>
</comment>
<keyword evidence="4" id="KW-0472">Membrane</keyword>
<keyword evidence="6" id="KW-0175">Coiled coil</keyword>
<protein>
    <recommendedName>
        <fullName evidence="5">Palmitoyltransferase</fullName>
        <ecNumber evidence="5">2.3.1.225</ecNumber>
    </recommendedName>
</protein>
<dbReference type="EC" id="2.3.1.225" evidence="5"/>
<feature type="compositionally biased region" description="Low complexity" evidence="7">
    <location>
        <begin position="168"/>
        <end position="178"/>
    </location>
</feature>
<comment type="catalytic activity">
    <reaction evidence="5">
        <text>L-cysteinyl-[protein] + hexadecanoyl-CoA = S-hexadecanoyl-L-cysteinyl-[protein] + CoA</text>
        <dbReference type="Rhea" id="RHEA:36683"/>
        <dbReference type="Rhea" id="RHEA-COMP:10131"/>
        <dbReference type="Rhea" id="RHEA-COMP:11032"/>
        <dbReference type="ChEBI" id="CHEBI:29950"/>
        <dbReference type="ChEBI" id="CHEBI:57287"/>
        <dbReference type="ChEBI" id="CHEBI:57379"/>
        <dbReference type="ChEBI" id="CHEBI:74151"/>
        <dbReference type="EC" id="2.3.1.225"/>
    </reaction>
</comment>